<proteinExistence type="predicted"/>
<organism evidence="1 2">
    <name type="scientific">Flavobacterium amnicola</name>
    <dbReference type="NCBI Taxonomy" id="2506422"/>
    <lineage>
        <taxon>Bacteria</taxon>
        <taxon>Pseudomonadati</taxon>
        <taxon>Bacteroidota</taxon>
        <taxon>Flavobacteriia</taxon>
        <taxon>Flavobacteriales</taxon>
        <taxon>Flavobacteriaceae</taxon>
        <taxon>Flavobacterium</taxon>
    </lineage>
</organism>
<evidence type="ECO:0008006" key="3">
    <source>
        <dbReference type="Google" id="ProtNLM"/>
    </source>
</evidence>
<dbReference type="Proteomes" id="UP000290283">
    <property type="component" value="Unassembled WGS sequence"/>
</dbReference>
<sequence length="240" mass="26555">MKNLLFFFLIGVQSVFSQSVLKGKIISDGAILDSVFVVNNSTKQTAYTLKDGSFTIAACPNDELVLASPKMEGLQIKLNSNSFKMDPLIIAVKIKAFELDEIKVSHITAKSLGIISKSVKTYTPAERKLYTALGGQKNLYGTNTRISVDGILNAISGRTASLEKIVQVEKYETNSQKMLYLLTEDFFLTTLKISKESLEGFLVYTSENLGIAKLLTDKNIAALKLRLVEMAFKFKEMKGE</sequence>
<evidence type="ECO:0000313" key="1">
    <source>
        <dbReference type="EMBL" id="RXR20666.1"/>
    </source>
</evidence>
<name>A0A4Q1K497_9FLAO</name>
<reference evidence="2" key="1">
    <citation type="submission" date="2019-01" db="EMBL/GenBank/DDBJ databases">
        <title>Cytophagaceae bacterium strain CAR-16.</title>
        <authorList>
            <person name="Chen W.-M."/>
        </authorList>
    </citation>
    <scope>NUCLEOTIDE SEQUENCE [LARGE SCALE GENOMIC DNA]</scope>
    <source>
        <strain evidence="2">LLJ-11</strain>
    </source>
</reference>
<protein>
    <recommendedName>
        <fullName evidence="3">Carboxypeptidase-like regulatory domain-containing protein</fullName>
    </recommendedName>
</protein>
<accession>A0A4Q1K497</accession>
<gene>
    <name evidence="1" type="ORF">EQG63_01665</name>
</gene>
<dbReference type="AlphaFoldDB" id="A0A4Q1K497"/>
<keyword evidence="2" id="KW-1185">Reference proteome</keyword>
<dbReference type="RefSeq" id="WP_129433772.1">
    <property type="nucleotide sequence ID" value="NZ_SBKO01000001.1"/>
</dbReference>
<comment type="caution">
    <text evidence="1">The sequence shown here is derived from an EMBL/GenBank/DDBJ whole genome shotgun (WGS) entry which is preliminary data.</text>
</comment>
<dbReference type="OrthoDB" id="1427655at2"/>
<dbReference type="EMBL" id="SBKO01000001">
    <property type="protein sequence ID" value="RXR20666.1"/>
    <property type="molecule type" value="Genomic_DNA"/>
</dbReference>
<evidence type="ECO:0000313" key="2">
    <source>
        <dbReference type="Proteomes" id="UP000290283"/>
    </source>
</evidence>